<dbReference type="Pfam" id="PF04235">
    <property type="entry name" value="DUF418"/>
    <property type="match status" value="1"/>
</dbReference>
<feature type="transmembrane region" description="Helical" evidence="1">
    <location>
        <begin position="349"/>
        <end position="368"/>
    </location>
</feature>
<dbReference type="PANTHER" id="PTHR30590:SF2">
    <property type="entry name" value="INNER MEMBRANE PROTEIN"/>
    <property type="match status" value="1"/>
</dbReference>
<dbReference type="InterPro" id="IPR052529">
    <property type="entry name" value="Bact_Transport_Assoc"/>
</dbReference>
<evidence type="ECO:0000256" key="1">
    <source>
        <dbReference type="SAM" id="Phobius"/>
    </source>
</evidence>
<sequence length="419" mass="47604">MQLSGFQPIQTHERIQLIDALRGFALVGILIVNIPSFSRSEWGPAEQQIQNGFSDILLVLIDTKFITIFSLLFGAGFVVQQQRAERYGIDFTVFYIRRMGILFVFGCVHAYLFWFGDIVRHYALLGIALLAVNHLSAKATLRLALIFIVFLTPLLFLLNGILPVHTTPDTIDGMPVSSFVYKSFTEGSYPQILRANWIIDPLHNFIQDMPLTLVSMFGKMVLGVWLAKIGFFRNPAEHQTLLRKWIIWGSTAGVIGSIAFWAIKKEILPVPEMGLVILVFPVSACLVLHSLFYLALFTKLYHRMLGAVLLRYLVPVGRMGLSNYFGQTILAFSLFYVTGWVGYADPVGLTGLALLIFVVQILVSHWWLRYHEFGPVEWIWRILSYMWIDRKTKTRVSDSISVSPNLIGEKLTENKPLNE</sequence>
<feature type="transmembrane region" description="Helical" evidence="1">
    <location>
        <begin position="143"/>
        <end position="162"/>
    </location>
</feature>
<dbReference type="InterPro" id="IPR007349">
    <property type="entry name" value="DUF418"/>
</dbReference>
<reference evidence="3" key="1">
    <citation type="submission" date="2023-05" db="EMBL/GenBank/DDBJ databases">
        <authorList>
            <person name="Zhang X."/>
        </authorList>
    </citation>
    <scope>NUCLEOTIDE SEQUENCE</scope>
    <source>
        <strain evidence="3">YF14B1</strain>
    </source>
</reference>
<gene>
    <name evidence="3" type="ORF">QNI16_28745</name>
</gene>
<feature type="transmembrane region" description="Helical" evidence="1">
    <location>
        <begin position="321"/>
        <end position="343"/>
    </location>
</feature>
<keyword evidence="1" id="KW-1133">Transmembrane helix</keyword>
<dbReference type="PANTHER" id="PTHR30590">
    <property type="entry name" value="INNER MEMBRANE PROTEIN"/>
    <property type="match status" value="1"/>
</dbReference>
<keyword evidence="1" id="KW-0472">Membrane</keyword>
<accession>A0AAE3QT91</accession>
<feature type="domain" description="DUF418" evidence="2">
    <location>
        <begin position="226"/>
        <end position="386"/>
    </location>
</feature>
<feature type="transmembrane region" description="Helical" evidence="1">
    <location>
        <begin position="211"/>
        <end position="233"/>
    </location>
</feature>
<feature type="transmembrane region" description="Helical" evidence="1">
    <location>
        <begin position="57"/>
        <end position="79"/>
    </location>
</feature>
<dbReference type="AlphaFoldDB" id="A0AAE3QT91"/>
<feature type="transmembrane region" description="Helical" evidence="1">
    <location>
        <begin position="118"/>
        <end position="136"/>
    </location>
</feature>
<evidence type="ECO:0000313" key="4">
    <source>
        <dbReference type="Proteomes" id="UP001241110"/>
    </source>
</evidence>
<comment type="caution">
    <text evidence="3">The sequence shown here is derived from an EMBL/GenBank/DDBJ whole genome shotgun (WGS) entry which is preliminary data.</text>
</comment>
<evidence type="ECO:0000313" key="3">
    <source>
        <dbReference type="EMBL" id="MDJ1484521.1"/>
    </source>
</evidence>
<feature type="transmembrane region" description="Helical" evidence="1">
    <location>
        <begin position="20"/>
        <end position="37"/>
    </location>
</feature>
<dbReference type="Proteomes" id="UP001241110">
    <property type="component" value="Unassembled WGS sequence"/>
</dbReference>
<name>A0AAE3QT91_9BACT</name>
<evidence type="ECO:0000259" key="2">
    <source>
        <dbReference type="Pfam" id="PF04235"/>
    </source>
</evidence>
<keyword evidence="1" id="KW-0812">Transmembrane</keyword>
<proteinExistence type="predicted"/>
<feature type="transmembrane region" description="Helical" evidence="1">
    <location>
        <begin position="275"/>
        <end position="300"/>
    </location>
</feature>
<feature type="transmembrane region" description="Helical" evidence="1">
    <location>
        <begin position="245"/>
        <end position="263"/>
    </location>
</feature>
<feature type="transmembrane region" description="Helical" evidence="1">
    <location>
        <begin position="91"/>
        <end position="112"/>
    </location>
</feature>
<protein>
    <submittedName>
        <fullName evidence="3">DUF418 domain-containing protein</fullName>
    </submittedName>
</protein>
<dbReference type="EMBL" id="JASJOS010000015">
    <property type="protein sequence ID" value="MDJ1484521.1"/>
    <property type="molecule type" value="Genomic_DNA"/>
</dbReference>
<dbReference type="RefSeq" id="WP_313985943.1">
    <property type="nucleotide sequence ID" value="NZ_JASJOS010000015.1"/>
</dbReference>
<organism evidence="3 4">
    <name type="scientific">Xanthocytophaga flava</name>
    <dbReference type="NCBI Taxonomy" id="3048013"/>
    <lineage>
        <taxon>Bacteria</taxon>
        <taxon>Pseudomonadati</taxon>
        <taxon>Bacteroidota</taxon>
        <taxon>Cytophagia</taxon>
        <taxon>Cytophagales</taxon>
        <taxon>Rhodocytophagaceae</taxon>
        <taxon>Xanthocytophaga</taxon>
    </lineage>
</organism>